<organism evidence="10 11">
    <name type="scientific">Hypothenemus hampei</name>
    <name type="common">Coffee berry borer</name>
    <dbReference type="NCBI Taxonomy" id="57062"/>
    <lineage>
        <taxon>Eukaryota</taxon>
        <taxon>Metazoa</taxon>
        <taxon>Ecdysozoa</taxon>
        <taxon>Arthropoda</taxon>
        <taxon>Hexapoda</taxon>
        <taxon>Insecta</taxon>
        <taxon>Pterygota</taxon>
        <taxon>Neoptera</taxon>
        <taxon>Endopterygota</taxon>
        <taxon>Coleoptera</taxon>
        <taxon>Polyphaga</taxon>
        <taxon>Cucujiformia</taxon>
        <taxon>Curculionidae</taxon>
        <taxon>Scolytinae</taxon>
        <taxon>Hypothenemus</taxon>
    </lineage>
</organism>
<keyword evidence="7 8" id="KW-0472">Membrane</keyword>
<feature type="transmembrane region" description="Helical" evidence="8">
    <location>
        <begin position="334"/>
        <end position="354"/>
    </location>
</feature>
<feature type="transmembrane region" description="Helical" evidence="8">
    <location>
        <begin position="410"/>
        <end position="431"/>
    </location>
</feature>
<evidence type="ECO:0000256" key="4">
    <source>
        <dbReference type="ARBA" id="ARBA00022597"/>
    </source>
</evidence>
<dbReference type="Proteomes" id="UP001566132">
    <property type="component" value="Unassembled WGS sequence"/>
</dbReference>
<sequence>MTNGCFILIQITSDASSSRNISTFRRYLAQILAVFIKNINLFIYGTTLGLPTILVPSLSGKDAIVLDEEGISWIASIINLCVPLGCLMSGAFSRKFGRIRSLQIVSVPYFLAFLTFHFSTEPWHIFFALCLVGTAGGLSESPALSYAVEVSEPNLRGVLTSTSTLFISLGILFSFILGSFYSWRTVALIIAVPPVASIFLLMVIPETPYWLISRNRLKKSQESLAWLRGWTNVENVDKEFMEIRKNVQNIPSNSLKSNLKMYFEGRFFKPYFLIILMFIFDHFGFTPISVYAVSLFDVFQIPINSYYATIFIGLANLLGSVICMLVLRFTGKRLLIFACLLGICINFILVGIYSFKMGIENLENGDIPGLTWTWVPLVCIMLLGFLSYMSTFSFPWILVGEIYYNEIRDVATGISAASGYLVSFLANKTFISLVNSIGLYGVFWFYGGVAIAGIITLYFLLPETEGKSLFDVAQHFNDGPKLNNKVLKSNR</sequence>
<dbReference type="Gene3D" id="1.20.1250.20">
    <property type="entry name" value="MFS general substrate transporter like domains"/>
    <property type="match status" value="1"/>
</dbReference>
<dbReference type="AlphaFoldDB" id="A0ABD1EC39"/>
<evidence type="ECO:0000256" key="7">
    <source>
        <dbReference type="ARBA" id="ARBA00023136"/>
    </source>
</evidence>
<evidence type="ECO:0000259" key="9">
    <source>
        <dbReference type="PROSITE" id="PS50850"/>
    </source>
</evidence>
<dbReference type="EMBL" id="JBDJPC010000009">
    <property type="protein sequence ID" value="KAL1492216.1"/>
    <property type="molecule type" value="Genomic_DNA"/>
</dbReference>
<evidence type="ECO:0000256" key="5">
    <source>
        <dbReference type="ARBA" id="ARBA00022692"/>
    </source>
</evidence>
<keyword evidence="11" id="KW-1185">Reference proteome</keyword>
<dbReference type="PROSITE" id="PS50850">
    <property type="entry name" value="MFS"/>
    <property type="match status" value="1"/>
</dbReference>
<dbReference type="InterPro" id="IPR050549">
    <property type="entry name" value="MFS_Trehalose_Transporter"/>
</dbReference>
<dbReference type="PANTHER" id="PTHR48021:SF39">
    <property type="entry name" value="MAJOR FACILITATOR SUPERFAMILY (MFS) PROFILE DOMAIN-CONTAINING PROTEIN"/>
    <property type="match status" value="1"/>
</dbReference>
<feature type="transmembrane region" description="Helical" evidence="8">
    <location>
        <begin position="271"/>
        <end position="294"/>
    </location>
</feature>
<feature type="transmembrane region" description="Helical" evidence="8">
    <location>
        <begin position="70"/>
        <end position="90"/>
    </location>
</feature>
<evidence type="ECO:0000256" key="8">
    <source>
        <dbReference type="SAM" id="Phobius"/>
    </source>
</evidence>
<dbReference type="InterPro" id="IPR036259">
    <property type="entry name" value="MFS_trans_sf"/>
</dbReference>
<feature type="transmembrane region" description="Helical" evidence="8">
    <location>
        <begin position="102"/>
        <end position="119"/>
    </location>
</feature>
<evidence type="ECO:0000313" key="10">
    <source>
        <dbReference type="EMBL" id="KAL1492216.1"/>
    </source>
</evidence>
<comment type="subcellular location">
    <subcellularLocation>
        <location evidence="1">Cell membrane</location>
        <topology evidence="1">Multi-pass membrane protein</topology>
    </subcellularLocation>
</comment>
<dbReference type="PANTHER" id="PTHR48021">
    <property type="match status" value="1"/>
</dbReference>
<comment type="caution">
    <text evidence="10">The sequence shown here is derived from an EMBL/GenBank/DDBJ whole genome shotgun (WGS) entry which is preliminary data.</text>
</comment>
<feature type="transmembrane region" description="Helical" evidence="8">
    <location>
        <begin position="158"/>
        <end position="181"/>
    </location>
</feature>
<evidence type="ECO:0000256" key="3">
    <source>
        <dbReference type="ARBA" id="ARBA00022475"/>
    </source>
</evidence>
<feature type="transmembrane region" description="Helical" evidence="8">
    <location>
        <begin position="187"/>
        <end position="212"/>
    </location>
</feature>
<keyword evidence="5 8" id="KW-0812">Transmembrane</keyword>
<evidence type="ECO:0000256" key="1">
    <source>
        <dbReference type="ARBA" id="ARBA00004651"/>
    </source>
</evidence>
<protein>
    <recommendedName>
        <fullName evidence="9">Major facilitator superfamily (MFS) profile domain-containing protein</fullName>
    </recommendedName>
</protein>
<feature type="domain" description="Major facilitator superfamily (MFS) profile" evidence="9">
    <location>
        <begin position="33"/>
        <end position="465"/>
    </location>
</feature>
<proteinExistence type="predicted"/>
<feature type="transmembrane region" description="Helical" evidence="8">
    <location>
        <begin position="374"/>
        <end position="398"/>
    </location>
</feature>
<name>A0ABD1EC39_HYPHA</name>
<gene>
    <name evidence="10" type="ORF">ABEB36_012699</name>
</gene>
<dbReference type="FunFam" id="1.20.1250.20:FF:000218">
    <property type="entry name" value="facilitated trehalose transporter Tret1"/>
    <property type="match status" value="1"/>
</dbReference>
<feature type="transmembrane region" description="Helical" evidence="8">
    <location>
        <begin position="27"/>
        <end position="50"/>
    </location>
</feature>
<accession>A0ABD1EC39</accession>
<keyword evidence="6 8" id="KW-1133">Transmembrane helix</keyword>
<evidence type="ECO:0000313" key="11">
    <source>
        <dbReference type="Proteomes" id="UP001566132"/>
    </source>
</evidence>
<evidence type="ECO:0000256" key="2">
    <source>
        <dbReference type="ARBA" id="ARBA00022448"/>
    </source>
</evidence>
<evidence type="ECO:0000256" key="6">
    <source>
        <dbReference type="ARBA" id="ARBA00022989"/>
    </source>
</evidence>
<keyword evidence="2" id="KW-0813">Transport</keyword>
<keyword evidence="4" id="KW-0762">Sugar transport</keyword>
<dbReference type="InterPro" id="IPR005828">
    <property type="entry name" value="MFS_sugar_transport-like"/>
</dbReference>
<feature type="transmembrane region" description="Helical" evidence="8">
    <location>
        <begin position="306"/>
        <end position="327"/>
    </location>
</feature>
<feature type="transmembrane region" description="Helical" evidence="8">
    <location>
        <begin position="125"/>
        <end position="146"/>
    </location>
</feature>
<keyword evidence="3" id="KW-1003">Cell membrane</keyword>
<feature type="transmembrane region" description="Helical" evidence="8">
    <location>
        <begin position="437"/>
        <end position="461"/>
    </location>
</feature>
<dbReference type="InterPro" id="IPR020846">
    <property type="entry name" value="MFS_dom"/>
</dbReference>
<reference evidence="10 11" key="1">
    <citation type="submission" date="2024-05" db="EMBL/GenBank/DDBJ databases">
        <title>Genetic variation in Jamaican populations of the coffee berry borer (Hypothenemus hampei).</title>
        <authorList>
            <person name="Errbii M."/>
            <person name="Myrie A."/>
        </authorList>
    </citation>
    <scope>NUCLEOTIDE SEQUENCE [LARGE SCALE GENOMIC DNA]</scope>
    <source>
        <strain evidence="10">JA-Hopewell-2020-01-JO</strain>
        <tissue evidence="10">Whole body</tissue>
    </source>
</reference>
<dbReference type="GO" id="GO:0005886">
    <property type="term" value="C:plasma membrane"/>
    <property type="evidence" value="ECO:0007669"/>
    <property type="project" value="UniProtKB-SubCell"/>
</dbReference>
<dbReference type="SUPFAM" id="SSF103473">
    <property type="entry name" value="MFS general substrate transporter"/>
    <property type="match status" value="1"/>
</dbReference>
<dbReference type="Pfam" id="PF00083">
    <property type="entry name" value="Sugar_tr"/>
    <property type="match status" value="1"/>
</dbReference>